<accession>A0ABR2K0Y0</accession>
<proteinExistence type="inferred from homology"/>
<organism evidence="2 3">
    <name type="scientific">Tritrichomonas musculus</name>
    <dbReference type="NCBI Taxonomy" id="1915356"/>
    <lineage>
        <taxon>Eukaryota</taxon>
        <taxon>Metamonada</taxon>
        <taxon>Parabasalia</taxon>
        <taxon>Tritrichomonadida</taxon>
        <taxon>Tritrichomonadidae</taxon>
        <taxon>Tritrichomonas</taxon>
    </lineage>
</organism>
<gene>
    <name evidence="2" type="ORF">M9Y10_043859</name>
</gene>
<evidence type="ECO:0000313" key="3">
    <source>
        <dbReference type="Proteomes" id="UP001470230"/>
    </source>
</evidence>
<evidence type="ECO:0000256" key="1">
    <source>
        <dbReference type="ARBA" id="ARBA00006768"/>
    </source>
</evidence>
<dbReference type="SUPFAM" id="SSF48208">
    <property type="entry name" value="Six-hairpin glycosidases"/>
    <property type="match status" value="1"/>
</dbReference>
<protein>
    <submittedName>
        <fullName evidence="2">Uncharacterized protein</fullName>
    </submittedName>
</protein>
<comment type="caution">
    <text evidence="2">The sequence shown here is derived from an EMBL/GenBank/DDBJ whole genome shotgun (WGS) entry which is preliminary data.</text>
</comment>
<sequence>MFIHDKLSGFIFYAKSNDQKKDLSYYESRIDPNDGPLMSYSVFVVQYAKHLNVEKVTELLSKCYEPDFRPPFGALSETPNSQNPYFVTGVGALLQIVLFGLSGLEITEDGIIQNPSVLPKGWKK</sequence>
<evidence type="ECO:0000313" key="2">
    <source>
        <dbReference type="EMBL" id="KAK8884739.1"/>
    </source>
</evidence>
<comment type="similarity">
    <text evidence="1">Belongs to the glycosyl hydrolase 65 family.</text>
</comment>
<dbReference type="Proteomes" id="UP001470230">
    <property type="component" value="Unassembled WGS sequence"/>
</dbReference>
<dbReference type="PANTHER" id="PTHR11051">
    <property type="entry name" value="GLYCOSYL HYDROLASE-RELATED"/>
    <property type="match status" value="1"/>
</dbReference>
<dbReference type="PANTHER" id="PTHR11051:SF8">
    <property type="entry name" value="PROTEIN-GLUCOSYLGALACTOSYLHYDROXYLYSINE GLUCOSIDASE"/>
    <property type="match status" value="1"/>
</dbReference>
<name>A0ABR2K0Y0_9EUKA</name>
<dbReference type="EMBL" id="JAPFFF010000008">
    <property type="protein sequence ID" value="KAK8884739.1"/>
    <property type="molecule type" value="Genomic_DNA"/>
</dbReference>
<keyword evidence="3" id="KW-1185">Reference proteome</keyword>
<dbReference type="InterPro" id="IPR008928">
    <property type="entry name" value="6-hairpin_glycosidase_sf"/>
</dbReference>
<reference evidence="2 3" key="1">
    <citation type="submission" date="2024-04" db="EMBL/GenBank/DDBJ databases">
        <title>Tritrichomonas musculus Genome.</title>
        <authorList>
            <person name="Alves-Ferreira E."/>
            <person name="Grigg M."/>
            <person name="Lorenzi H."/>
            <person name="Galac M."/>
        </authorList>
    </citation>
    <scope>NUCLEOTIDE SEQUENCE [LARGE SCALE GENOMIC DNA]</scope>
    <source>
        <strain evidence="2 3">EAF2021</strain>
    </source>
</reference>